<feature type="region of interest" description="Disordered" evidence="1">
    <location>
        <begin position="413"/>
        <end position="440"/>
    </location>
</feature>
<proteinExistence type="predicted"/>
<dbReference type="GO" id="GO:0000324">
    <property type="term" value="C:fungal-type vacuole"/>
    <property type="evidence" value="ECO:0007669"/>
    <property type="project" value="TreeGrafter"/>
</dbReference>
<keyword evidence="4" id="KW-1185">Reference proteome</keyword>
<dbReference type="OrthoDB" id="4065319at2759"/>
<organism evidence="3 4">
    <name type="scientific">Amylocarpus encephaloides</name>
    <dbReference type="NCBI Taxonomy" id="45428"/>
    <lineage>
        <taxon>Eukaryota</taxon>
        <taxon>Fungi</taxon>
        <taxon>Dikarya</taxon>
        <taxon>Ascomycota</taxon>
        <taxon>Pezizomycotina</taxon>
        <taxon>Leotiomycetes</taxon>
        <taxon>Helotiales</taxon>
        <taxon>Helotiales incertae sedis</taxon>
        <taxon>Amylocarpus</taxon>
    </lineage>
</organism>
<gene>
    <name evidence="3" type="ORF">BJ875DRAFT_474845</name>
</gene>
<comment type="caution">
    <text evidence="3">The sequence shown here is derived from an EMBL/GenBank/DDBJ whole genome shotgun (WGS) entry which is preliminary data.</text>
</comment>
<dbReference type="Proteomes" id="UP000824998">
    <property type="component" value="Unassembled WGS sequence"/>
</dbReference>
<feature type="transmembrane region" description="Helical" evidence="2">
    <location>
        <begin position="349"/>
        <end position="371"/>
    </location>
</feature>
<dbReference type="InterPro" id="IPR051009">
    <property type="entry name" value="PRM"/>
</dbReference>
<evidence type="ECO:0000313" key="4">
    <source>
        <dbReference type="Proteomes" id="UP000824998"/>
    </source>
</evidence>
<accession>A0A9P7Y9C5</accession>
<dbReference type="PANTHER" id="PTHR36089">
    <property type="entry name" value="CHITIN SYNTHASE 3 COMPLEX PROTEIN CSI2-RELATED"/>
    <property type="match status" value="1"/>
</dbReference>
<feature type="region of interest" description="Disordered" evidence="1">
    <location>
        <begin position="477"/>
        <end position="529"/>
    </location>
</feature>
<feature type="region of interest" description="Disordered" evidence="1">
    <location>
        <begin position="224"/>
        <end position="276"/>
    </location>
</feature>
<keyword evidence="2" id="KW-0472">Membrane</keyword>
<evidence type="ECO:0000313" key="3">
    <source>
        <dbReference type="EMBL" id="KAG9229446.1"/>
    </source>
</evidence>
<dbReference type="AlphaFoldDB" id="A0A9P7Y9C5"/>
<keyword evidence="2" id="KW-0812">Transmembrane</keyword>
<feature type="compositionally biased region" description="Low complexity" evidence="1">
    <location>
        <begin position="234"/>
        <end position="266"/>
    </location>
</feature>
<feature type="compositionally biased region" description="Polar residues" evidence="1">
    <location>
        <begin position="480"/>
        <end position="500"/>
    </location>
</feature>
<keyword evidence="2" id="KW-1133">Transmembrane helix</keyword>
<name>A0A9P7Y9C5_9HELO</name>
<dbReference type="EMBL" id="MU251768">
    <property type="protein sequence ID" value="KAG9229446.1"/>
    <property type="molecule type" value="Genomic_DNA"/>
</dbReference>
<feature type="compositionally biased region" description="Polar residues" evidence="1">
    <location>
        <begin position="430"/>
        <end position="440"/>
    </location>
</feature>
<feature type="region of interest" description="Disordered" evidence="1">
    <location>
        <begin position="146"/>
        <end position="188"/>
    </location>
</feature>
<feature type="compositionally biased region" description="Basic and acidic residues" evidence="1">
    <location>
        <begin position="90"/>
        <end position="101"/>
    </location>
</feature>
<reference evidence="3" key="1">
    <citation type="journal article" date="2021" name="IMA Fungus">
        <title>Genomic characterization of three marine fungi, including Emericellopsis atlantica sp. nov. with signatures of a generalist lifestyle and marine biomass degradation.</title>
        <authorList>
            <person name="Hagestad O.C."/>
            <person name="Hou L."/>
            <person name="Andersen J.H."/>
            <person name="Hansen E.H."/>
            <person name="Altermark B."/>
            <person name="Li C."/>
            <person name="Kuhnert E."/>
            <person name="Cox R.J."/>
            <person name="Crous P.W."/>
            <person name="Spatafora J.W."/>
            <person name="Lail K."/>
            <person name="Amirebrahimi M."/>
            <person name="Lipzen A."/>
            <person name="Pangilinan J."/>
            <person name="Andreopoulos W."/>
            <person name="Hayes R.D."/>
            <person name="Ng V."/>
            <person name="Grigoriev I.V."/>
            <person name="Jackson S.A."/>
            <person name="Sutton T.D.S."/>
            <person name="Dobson A.D.W."/>
            <person name="Rama T."/>
        </authorList>
    </citation>
    <scope>NUCLEOTIDE SEQUENCE</scope>
    <source>
        <strain evidence="3">TRa018bII</strain>
    </source>
</reference>
<sequence length="583" mass="61216">MQEHRNHPFTSLPFALSLPPHFNQEHRYSINQVPIDTRCSFILRFINTPLLAYPVRVIRAVSPSPRKSNCRTNLVRYPWIPPRNKDCETRTTTRLLDEQPRQETAGDTTTSTSHGIFIFYSSTTLNYSPRRPHRIALVRGGNRQTSSRVLGSGARLSSGTTASIVPRTNTSAKLSRRNGRDSPTSTSSKMRLLRGTSLYYTSTIAVSLLAMSASAQNTSGDNLPDLATATAEDTPSATVSNTASAAKSTAAPATTGTNAKTTSAAAKTDDDASTSSVVQSTGVITGSGSSAASISAPAITITGDATETTGGALTGLPTIAGQYKIYPASVPPTHNAPYMQSSTLPEGTVFIVVGAILGFMAMGVLLWRGLVAWSLHRSVKRANMQQHMSDNKALFRAPVAPFYKDHQDRESTISLSGIGARNNKKGARPSTPSRMPNSGSLFFSPTAGAAAAGGLNGSGNRASNYLPAGYYAAGAASAGNPQSHASLSHGQSISMSNLAAPSSGGYARPRSIGQTPPDSPSLMATRGHMASSSTLNLTHAYHGEQRAPSAYLEDLFDGETGPPVPGHHPSGSRGSGSGPAPRY</sequence>
<dbReference type="PANTHER" id="PTHR36089:SF1">
    <property type="entry name" value="CHITIN SYNTHASE 3 COMPLEX PROTEIN CSI2-RELATED"/>
    <property type="match status" value="1"/>
</dbReference>
<protein>
    <submittedName>
        <fullName evidence="3">Uncharacterized protein</fullName>
    </submittedName>
</protein>
<evidence type="ECO:0000256" key="1">
    <source>
        <dbReference type="SAM" id="MobiDB-lite"/>
    </source>
</evidence>
<evidence type="ECO:0000256" key="2">
    <source>
        <dbReference type="SAM" id="Phobius"/>
    </source>
</evidence>
<feature type="compositionally biased region" description="Low complexity" evidence="1">
    <location>
        <begin position="567"/>
        <end position="583"/>
    </location>
</feature>
<feature type="compositionally biased region" description="Polar residues" evidence="1">
    <location>
        <begin position="146"/>
        <end position="173"/>
    </location>
</feature>
<feature type="region of interest" description="Disordered" evidence="1">
    <location>
        <begin position="90"/>
        <end position="109"/>
    </location>
</feature>
<feature type="region of interest" description="Disordered" evidence="1">
    <location>
        <begin position="546"/>
        <end position="583"/>
    </location>
</feature>